<dbReference type="EMBL" id="JAELUP010000009">
    <property type="protein sequence ID" value="MBJ6360504.1"/>
    <property type="molecule type" value="Genomic_DNA"/>
</dbReference>
<evidence type="ECO:0000259" key="2">
    <source>
        <dbReference type="Pfam" id="PF26593"/>
    </source>
</evidence>
<sequence length="245" mass="27872">MFKDLFNRKKPATGVAVPTAAPTQSRTVTQSSTQSWMPVTDVFNGFMHRRDGSIITAIRIQPVNFELLSDNEKYAKIKSFEEVLNGIEYTFQIISIARPVDLDNFITRMEELKSNVTETKSETKEELQQEIKKINKEDDIRNRLLNSYMSHAAALATSGETVERQFYILLDQKLGKTTQKDEILLFQRTNELASNLVGADLIAHVCNDEELRDLLFIFTNSNQAAFERAPNHQFGLPPQVGGFHE</sequence>
<evidence type="ECO:0000313" key="3">
    <source>
        <dbReference type="EMBL" id="MBJ6360504.1"/>
    </source>
</evidence>
<feature type="domain" description="TraC-like" evidence="2">
    <location>
        <begin position="47"/>
        <end position="169"/>
    </location>
</feature>
<dbReference type="InterPro" id="IPR058596">
    <property type="entry name" value="TraC-like_dom"/>
</dbReference>
<dbReference type="AlphaFoldDB" id="A0A934MPK5"/>
<dbReference type="Pfam" id="PF26593">
    <property type="entry name" value="TraC-like"/>
    <property type="match status" value="1"/>
</dbReference>
<protein>
    <recommendedName>
        <fullName evidence="2">TraC-like domain-containing protein</fullName>
    </recommendedName>
</protein>
<accession>A0A934MPK5</accession>
<evidence type="ECO:0000256" key="1">
    <source>
        <dbReference type="SAM" id="Coils"/>
    </source>
</evidence>
<keyword evidence="4" id="KW-1185">Reference proteome</keyword>
<reference evidence="3" key="1">
    <citation type="submission" date="2020-12" db="EMBL/GenBank/DDBJ databases">
        <authorList>
            <person name="Huq M.A."/>
        </authorList>
    </citation>
    <scope>NUCLEOTIDE SEQUENCE</scope>
    <source>
        <strain evidence="3">MAHUQ-46</strain>
    </source>
</reference>
<gene>
    <name evidence="3" type="ORF">JFN88_04090</name>
</gene>
<evidence type="ECO:0000313" key="4">
    <source>
        <dbReference type="Proteomes" id="UP000640274"/>
    </source>
</evidence>
<feature type="coiled-coil region" evidence="1">
    <location>
        <begin position="102"/>
        <end position="137"/>
    </location>
</feature>
<comment type="caution">
    <text evidence="3">The sequence shown here is derived from an EMBL/GenBank/DDBJ whole genome shotgun (WGS) entry which is preliminary data.</text>
</comment>
<proteinExistence type="predicted"/>
<organism evidence="3 4">
    <name type="scientific">Paenibacillus roseus</name>
    <dbReference type="NCBI Taxonomy" id="2798579"/>
    <lineage>
        <taxon>Bacteria</taxon>
        <taxon>Bacillati</taxon>
        <taxon>Bacillota</taxon>
        <taxon>Bacilli</taxon>
        <taxon>Bacillales</taxon>
        <taxon>Paenibacillaceae</taxon>
        <taxon>Paenibacillus</taxon>
    </lineage>
</organism>
<name>A0A934MPK5_9BACL</name>
<keyword evidence="1" id="KW-0175">Coiled coil</keyword>
<dbReference type="Proteomes" id="UP000640274">
    <property type="component" value="Unassembled WGS sequence"/>
</dbReference>
<dbReference type="RefSeq" id="WP_199018059.1">
    <property type="nucleotide sequence ID" value="NZ_JAELUP010000009.1"/>
</dbReference>